<dbReference type="PANTHER" id="PTHR35579:SF3">
    <property type="entry name" value="CRISPR SYSTEM CMS ENDORIBONUCLEASE CSM3"/>
    <property type="match status" value="1"/>
</dbReference>
<dbReference type="InterPro" id="IPR052216">
    <property type="entry name" value="CRISPR_Csm3_endoribonuclease"/>
</dbReference>
<feature type="domain" description="CRISPR type III-associated protein" evidence="2">
    <location>
        <begin position="20"/>
        <end position="190"/>
    </location>
</feature>
<reference evidence="3 4" key="1">
    <citation type="submission" date="2017-06" db="EMBL/GenBank/DDBJ databases">
        <authorList>
            <consortium name="Pathogen Informatics"/>
        </authorList>
    </citation>
    <scope>NUCLEOTIDE SEQUENCE [LARGE SCALE GENOMIC DNA]</scope>
    <source>
        <strain evidence="3 4">NCTC10570</strain>
    </source>
</reference>
<dbReference type="eggNOG" id="COG1337">
    <property type="taxonomic scope" value="Bacteria"/>
</dbReference>
<dbReference type="AlphaFoldDB" id="A0A239U6X2"/>
<dbReference type="GeneID" id="78508093"/>
<evidence type="ECO:0000256" key="1">
    <source>
        <dbReference type="ARBA" id="ARBA00023118"/>
    </source>
</evidence>
<dbReference type="RefSeq" id="WP_051177624.1">
    <property type="nucleotide sequence ID" value="NZ_LT906446.1"/>
</dbReference>
<accession>A0A239U6X2</accession>
<evidence type="ECO:0000313" key="3">
    <source>
        <dbReference type="EMBL" id="SNV05188.1"/>
    </source>
</evidence>
<protein>
    <submittedName>
        <fullName evidence="3">CRISPR-associated RAMP protein, SSO1426 family</fullName>
    </submittedName>
</protein>
<dbReference type="Proteomes" id="UP000215383">
    <property type="component" value="Chromosome 1"/>
</dbReference>
<dbReference type="GO" id="GO:0051607">
    <property type="term" value="P:defense response to virus"/>
    <property type="evidence" value="ECO:0007669"/>
    <property type="project" value="UniProtKB-KW"/>
</dbReference>
<keyword evidence="4" id="KW-1185">Reference proteome</keyword>
<gene>
    <name evidence="3" type="ORF">SAMEA4364220_02113</name>
</gene>
<dbReference type="EMBL" id="LT906446">
    <property type="protein sequence ID" value="SNV05188.1"/>
    <property type="molecule type" value="Genomic_DNA"/>
</dbReference>
<organism evidence="3 4">
    <name type="scientific">Megamonas hypermegale</name>
    <dbReference type="NCBI Taxonomy" id="158847"/>
    <lineage>
        <taxon>Bacteria</taxon>
        <taxon>Bacillati</taxon>
        <taxon>Bacillota</taxon>
        <taxon>Negativicutes</taxon>
        <taxon>Selenomonadales</taxon>
        <taxon>Selenomonadaceae</taxon>
        <taxon>Megamonas</taxon>
    </lineage>
</organism>
<evidence type="ECO:0000313" key="4">
    <source>
        <dbReference type="Proteomes" id="UP000215383"/>
    </source>
</evidence>
<name>A0A239U6X2_9FIRM</name>
<sequence>MEKFKIKIVAKSSLQLSTNKSDITVDTEVVHDQYGMPYFPAKRFKGLLYESALEMAEISQEKWITIKDINDLFGLGNTESKIRMENFYLPNYKQMCRDWQYLNSQYKGIFTKQSVLELYTDIRFQTAIDRETGTAKATSLYNMQVINDGTTFEGEIELVEDTEKNLLILILALKNLRFVGAKRNRGYGEITCIWDSNKDRYNKVFDEFKNGII</sequence>
<proteinExistence type="predicted"/>
<dbReference type="CDD" id="cd09726">
    <property type="entry name" value="RAMP_I_III"/>
    <property type="match status" value="1"/>
</dbReference>
<dbReference type="InterPro" id="IPR005537">
    <property type="entry name" value="RAMP_III_fam"/>
</dbReference>
<evidence type="ECO:0000259" key="2">
    <source>
        <dbReference type="Pfam" id="PF03787"/>
    </source>
</evidence>
<keyword evidence="1" id="KW-0051">Antiviral defense</keyword>
<dbReference type="Pfam" id="PF03787">
    <property type="entry name" value="RAMPs"/>
    <property type="match status" value="1"/>
</dbReference>
<dbReference type="PANTHER" id="PTHR35579">
    <property type="entry name" value="CRISPR SYSTEM CMS ENDORIBONUCLEASE CSM3"/>
    <property type="match status" value="1"/>
</dbReference>